<dbReference type="EMBL" id="AYJU01000002">
    <property type="protein sequence ID" value="EST55761.1"/>
    <property type="molecule type" value="Genomic_DNA"/>
</dbReference>
<comment type="caution">
    <text evidence="1">The sequence shown here is derived from an EMBL/GenBank/DDBJ whole genome shotgun (WGS) entry which is preliminary data.</text>
</comment>
<evidence type="ECO:0000313" key="1">
    <source>
        <dbReference type="EMBL" id="EST55761.1"/>
    </source>
</evidence>
<protein>
    <submittedName>
        <fullName evidence="1">Uncharacterized protein</fullName>
    </submittedName>
</protein>
<dbReference type="Proteomes" id="UP000017973">
    <property type="component" value="Unassembled WGS sequence"/>
</dbReference>
<dbReference type="AlphaFoldDB" id="V6MB09"/>
<gene>
    <name evidence="1" type="ORF">T458_05385</name>
</gene>
<dbReference type="PATRIC" id="fig|1408254.3.peg.1083"/>
<dbReference type="HOGENOM" id="CLU_2178819_0_0_9"/>
<keyword evidence="2" id="KW-1185">Reference proteome</keyword>
<organism evidence="1 2">
    <name type="scientific">Brevibacillus panacihumi W25</name>
    <dbReference type="NCBI Taxonomy" id="1408254"/>
    <lineage>
        <taxon>Bacteria</taxon>
        <taxon>Bacillati</taxon>
        <taxon>Bacillota</taxon>
        <taxon>Bacilli</taxon>
        <taxon>Bacillales</taxon>
        <taxon>Paenibacillaceae</taxon>
        <taxon>Brevibacillus</taxon>
    </lineage>
</organism>
<sequence>MKHLEQSKLKVSEMVEGKEYLFTDWFFTELTNEKTIIKKERFAFYVTYSGGDFEKDQTVVFDYDAFAWFDYNVDVSNLTLSEIVEASVEFYTLFMSNSLDDDMHVQVIL</sequence>
<name>V6MB09_9BACL</name>
<accession>V6MB09</accession>
<reference evidence="1 2" key="1">
    <citation type="journal article" date="2014" name="Genome Announc.">
        <title>Draft Genome Sequence of Brevibacillus panacihumi Strain W25, a Halotolerant Hydrocarbon-Degrading Bacterium.</title>
        <authorList>
            <person name="Wang X."/>
            <person name="Jin D."/>
            <person name="Zhou L."/>
            <person name="Wu L."/>
            <person name="An W."/>
            <person name="Chen Y."/>
            <person name="Zhao L."/>
        </authorList>
    </citation>
    <scope>NUCLEOTIDE SEQUENCE [LARGE SCALE GENOMIC DNA]</scope>
    <source>
        <strain evidence="1 2">W25</strain>
    </source>
</reference>
<dbReference type="STRING" id="1408254.T458_05385"/>
<dbReference type="RefSeq" id="WP_023555133.1">
    <property type="nucleotide sequence ID" value="NZ_KI629787.1"/>
</dbReference>
<proteinExistence type="predicted"/>
<evidence type="ECO:0000313" key="2">
    <source>
        <dbReference type="Proteomes" id="UP000017973"/>
    </source>
</evidence>
<dbReference type="OrthoDB" id="9927199at2"/>